<gene>
    <name evidence="2" type="ORF">PSFLO_03074</name>
</gene>
<feature type="region of interest" description="Disordered" evidence="1">
    <location>
        <begin position="62"/>
        <end position="92"/>
    </location>
</feature>
<dbReference type="Proteomes" id="UP000323386">
    <property type="component" value="Unassembled WGS sequence"/>
</dbReference>
<accession>A0A5C3F2D8</accession>
<organism evidence="2 3">
    <name type="scientific">Pseudozyma flocculosa</name>
    <dbReference type="NCBI Taxonomy" id="84751"/>
    <lineage>
        <taxon>Eukaryota</taxon>
        <taxon>Fungi</taxon>
        <taxon>Dikarya</taxon>
        <taxon>Basidiomycota</taxon>
        <taxon>Ustilaginomycotina</taxon>
        <taxon>Ustilaginomycetes</taxon>
        <taxon>Ustilaginales</taxon>
        <taxon>Ustilaginaceae</taxon>
        <taxon>Pseudozyma</taxon>
    </lineage>
</organism>
<protein>
    <submittedName>
        <fullName evidence="2">Uncharacterized protein</fullName>
    </submittedName>
</protein>
<sequence>MAAPLLCLPFNLGPRRQLEIVLVPFPWAAGPLFTTRAADATNPSIACGERAAARCGPARAWMGSRRGSKGGGDGAPLLFRSKTGPSQTRDAYTPAPLQACLQEACPSRARNPTAW</sequence>
<evidence type="ECO:0000256" key="1">
    <source>
        <dbReference type="SAM" id="MobiDB-lite"/>
    </source>
</evidence>
<dbReference type="AlphaFoldDB" id="A0A5C3F2D8"/>
<proteinExistence type="predicted"/>
<dbReference type="EMBL" id="OOIP01000007">
    <property type="protein sequence ID" value="SPO37599.1"/>
    <property type="molecule type" value="Genomic_DNA"/>
</dbReference>
<keyword evidence="3" id="KW-1185">Reference proteome</keyword>
<evidence type="ECO:0000313" key="3">
    <source>
        <dbReference type="Proteomes" id="UP000323386"/>
    </source>
</evidence>
<evidence type="ECO:0000313" key="2">
    <source>
        <dbReference type="EMBL" id="SPO37599.1"/>
    </source>
</evidence>
<reference evidence="2 3" key="1">
    <citation type="submission" date="2018-03" db="EMBL/GenBank/DDBJ databases">
        <authorList>
            <person name="Guldener U."/>
        </authorList>
    </citation>
    <scope>NUCLEOTIDE SEQUENCE [LARGE SCALE GENOMIC DNA]</scope>
    <source>
        <strain evidence="2 3">DAOM196992</strain>
    </source>
</reference>
<name>A0A5C3F2D8_9BASI</name>